<accession>A0A0C5VCG8</accession>
<proteinExistence type="predicted"/>
<gene>
    <name evidence="1" type="ORF">YC6258_00126</name>
</gene>
<keyword evidence="2" id="KW-1185">Reference proteome</keyword>
<dbReference type="AlphaFoldDB" id="A0A0C5VCG8"/>
<dbReference type="Proteomes" id="UP000032266">
    <property type="component" value="Chromosome"/>
</dbReference>
<dbReference type="KEGG" id="gsn:YC6258_00126"/>
<name>A0A0C5VCG8_9GAMM</name>
<dbReference type="EMBL" id="CP007142">
    <property type="protein sequence ID" value="AJQ92182.1"/>
    <property type="molecule type" value="Genomic_DNA"/>
</dbReference>
<dbReference type="HOGENOM" id="CLU_3080397_0_0_6"/>
<evidence type="ECO:0000313" key="1">
    <source>
        <dbReference type="EMBL" id="AJQ92182.1"/>
    </source>
</evidence>
<evidence type="ECO:0000313" key="2">
    <source>
        <dbReference type="Proteomes" id="UP000032266"/>
    </source>
</evidence>
<sequence length="52" mass="5977">MYDNYPDTFDGRVNDSGLVLSHEKSMSSSVTLQKMFQFFQAESESNHSKHAF</sequence>
<dbReference type="STRING" id="1445510.YC6258_00126"/>
<protein>
    <submittedName>
        <fullName evidence="1">Uncharacterized protein</fullName>
    </submittedName>
</protein>
<reference evidence="1 2" key="1">
    <citation type="submission" date="2014-01" db="EMBL/GenBank/DDBJ databases">
        <title>Full genme sequencing of cellulolytic bacterium Gynuella sunshinyii YC6258T gen. nov., sp. nov.</title>
        <authorList>
            <person name="Khan H."/>
            <person name="Chung E.J."/>
            <person name="Chung Y.R."/>
        </authorList>
    </citation>
    <scope>NUCLEOTIDE SEQUENCE [LARGE SCALE GENOMIC DNA]</scope>
    <source>
        <strain evidence="1 2">YC6258</strain>
    </source>
</reference>
<organism evidence="1 2">
    <name type="scientific">Gynuella sunshinyii YC6258</name>
    <dbReference type="NCBI Taxonomy" id="1445510"/>
    <lineage>
        <taxon>Bacteria</taxon>
        <taxon>Pseudomonadati</taxon>
        <taxon>Pseudomonadota</taxon>
        <taxon>Gammaproteobacteria</taxon>
        <taxon>Oceanospirillales</taxon>
        <taxon>Saccharospirillaceae</taxon>
        <taxon>Gynuella</taxon>
    </lineage>
</organism>